<name>A0AAW1PB04_9CHLO</name>
<comment type="caution">
    <text evidence="10">The sequence shown here is derived from an EMBL/GenBank/DDBJ whole genome shotgun (WGS) entry which is preliminary data.</text>
</comment>
<dbReference type="InterPro" id="IPR019774">
    <property type="entry name" value="Aromatic-AA_hydroxylase_C"/>
</dbReference>
<sequence length="355" mass="39821">MSALWGRQVAHGSNLLASDHSQQAGPVHFAARTQRHQSAGPLRSRVGASAATLEAPPPPQIPRTLSEVDNGKLLGFGADLAEDHPGFKDAGYKKRRQDIGHLARGHEVGEPIPYLEYTPEEVRVWGTVLRELRQLYPSHACKEYLSTFPLFDFKEDIVPQLEDMAKILRQTSGWQIRPVAGLLHPRDFLNGLAFKCFHSTQYIRHPSRPNYTPEPDLVHEILGHVPMLANPVFCDLVHQIGLASLGANESQIWHLTKLYWYTVEFGVVREAGDIKAFGAGVLSSFGELKHMASGTPALEPFDPFMKQPKMSYKDGYQKRYFVLDSFEDGASKLRDYCASITSPELIKEWRAHQSL</sequence>
<dbReference type="Pfam" id="PF00351">
    <property type="entry name" value="Biopterin_H"/>
    <property type="match status" value="1"/>
</dbReference>
<proteinExistence type="inferred from homology"/>
<organism evidence="10 11">
    <name type="scientific">Symbiochloris irregularis</name>
    <dbReference type="NCBI Taxonomy" id="706552"/>
    <lineage>
        <taxon>Eukaryota</taxon>
        <taxon>Viridiplantae</taxon>
        <taxon>Chlorophyta</taxon>
        <taxon>core chlorophytes</taxon>
        <taxon>Trebouxiophyceae</taxon>
        <taxon>Trebouxiales</taxon>
        <taxon>Trebouxiaceae</taxon>
        <taxon>Symbiochloris</taxon>
    </lineage>
</organism>
<dbReference type="PROSITE" id="PS51410">
    <property type="entry name" value="BH4_AAA_HYDROXYL_2"/>
    <property type="match status" value="1"/>
</dbReference>
<keyword evidence="11" id="KW-1185">Reference proteome</keyword>
<gene>
    <name evidence="10" type="ORF">WJX73_000186</name>
</gene>
<evidence type="ECO:0000256" key="7">
    <source>
        <dbReference type="ARBA" id="ARBA00023033"/>
    </source>
</evidence>
<comment type="similarity">
    <text evidence="2">Belongs to the biopterin-dependent aromatic amino acid hydroxylase family.</text>
</comment>
<dbReference type="PRINTS" id="PR00372">
    <property type="entry name" value="FYWHYDRXLASE"/>
</dbReference>
<evidence type="ECO:0000313" key="11">
    <source>
        <dbReference type="Proteomes" id="UP001465755"/>
    </source>
</evidence>
<feature type="domain" description="Biopterin-dependent aromatic amino acid hydroxylase family profile" evidence="9">
    <location>
        <begin position="43"/>
        <end position="355"/>
    </location>
</feature>
<evidence type="ECO:0000256" key="3">
    <source>
        <dbReference type="ARBA" id="ARBA00011995"/>
    </source>
</evidence>
<dbReference type="GO" id="GO:0005506">
    <property type="term" value="F:iron ion binding"/>
    <property type="evidence" value="ECO:0007669"/>
    <property type="project" value="InterPro"/>
</dbReference>
<evidence type="ECO:0000256" key="1">
    <source>
        <dbReference type="ARBA" id="ARBA00001954"/>
    </source>
</evidence>
<dbReference type="PANTHER" id="PTHR11473">
    <property type="entry name" value="AROMATIC AMINO ACID HYDROXYLASE"/>
    <property type="match status" value="1"/>
</dbReference>
<dbReference type="PROSITE" id="PS00367">
    <property type="entry name" value="BH4_AAA_HYDROXYL_1"/>
    <property type="match status" value="1"/>
</dbReference>
<evidence type="ECO:0000313" key="10">
    <source>
        <dbReference type="EMBL" id="KAK9810551.1"/>
    </source>
</evidence>
<dbReference type="InterPro" id="IPR036329">
    <property type="entry name" value="Aro-AA_hydroxylase_C_sf"/>
</dbReference>
<evidence type="ECO:0000256" key="5">
    <source>
        <dbReference type="ARBA" id="ARBA00023002"/>
    </source>
</evidence>
<evidence type="ECO:0000256" key="2">
    <source>
        <dbReference type="ARBA" id="ARBA00009712"/>
    </source>
</evidence>
<dbReference type="PANTHER" id="PTHR11473:SF24">
    <property type="entry name" value="PHENYLALANINE-4-HYDROXYLASE"/>
    <property type="match status" value="1"/>
</dbReference>
<evidence type="ECO:0000256" key="6">
    <source>
        <dbReference type="ARBA" id="ARBA00023004"/>
    </source>
</evidence>
<dbReference type="EMBL" id="JALJOQ010000015">
    <property type="protein sequence ID" value="KAK9810551.1"/>
    <property type="molecule type" value="Genomic_DNA"/>
</dbReference>
<reference evidence="10 11" key="1">
    <citation type="journal article" date="2024" name="Nat. Commun.">
        <title>Phylogenomics reveals the evolutionary origins of lichenization in chlorophyte algae.</title>
        <authorList>
            <person name="Puginier C."/>
            <person name="Libourel C."/>
            <person name="Otte J."/>
            <person name="Skaloud P."/>
            <person name="Haon M."/>
            <person name="Grisel S."/>
            <person name="Petersen M."/>
            <person name="Berrin J.G."/>
            <person name="Delaux P.M."/>
            <person name="Dal Grande F."/>
            <person name="Keller J."/>
        </authorList>
    </citation>
    <scope>NUCLEOTIDE SEQUENCE [LARGE SCALE GENOMIC DNA]</scope>
    <source>
        <strain evidence="10 11">SAG 2036</strain>
    </source>
</reference>
<dbReference type="InterPro" id="IPR036951">
    <property type="entry name" value="ArAA_hydroxylase_sf"/>
</dbReference>
<keyword evidence="6 8" id="KW-0408">Iron</keyword>
<evidence type="ECO:0000259" key="9">
    <source>
        <dbReference type="PROSITE" id="PS51410"/>
    </source>
</evidence>
<dbReference type="Gene3D" id="1.10.800.10">
    <property type="entry name" value="Aromatic amino acid hydroxylase"/>
    <property type="match status" value="1"/>
</dbReference>
<dbReference type="Proteomes" id="UP001465755">
    <property type="component" value="Unassembled WGS sequence"/>
</dbReference>
<dbReference type="InterPro" id="IPR018301">
    <property type="entry name" value="ArAA_hydroxylase_Fe/CU_BS"/>
</dbReference>
<keyword evidence="7" id="KW-0503">Monooxygenase</keyword>
<comment type="cofactor">
    <cofactor evidence="1 8">
        <name>Fe(2+)</name>
        <dbReference type="ChEBI" id="CHEBI:29033"/>
    </cofactor>
</comment>
<evidence type="ECO:0000256" key="4">
    <source>
        <dbReference type="ARBA" id="ARBA00022723"/>
    </source>
</evidence>
<protein>
    <recommendedName>
        <fullName evidence="3">phenylalanine 4-monooxygenase</fullName>
        <ecNumber evidence="3">1.14.16.1</ecNumber>
    </recommendedName>
</protein>
<dbReference type="GO" id="GO:0004505">
    <property type="term" value="F:phenylalanine 4-monooxygenase activity"/>
    <property type="evidence" value="ECO:0007669"/>
    <property type="project" value="UniProtKB-EC"/>
</dbReference>
<dbReference type="AlphaFoldDB" id="A0AAW1PB04"/>
<dbReference type="InterPro" id="IPR001273">
    <property type="entry name" value="ArAA_hydroxylase"/>
</dbReference>
<dbReference type="SUPFAM" id="SSF56534">
    <property type="entry name" value="Aromatic aminoacid monoxygenases, catalytic and oligomerization domains"/>
    <property type="match status" value="1"/>
</dbReference>
<keyword evidence="5" id="KW-0560">Oxidoreductase</keyword>
<feature type="binding site" evidence="8">
    <location>
        <position position="264"/>
    </location>
    <ligand>
        <name>Fe cation</name>
        <dbReference type="ChEBI" id="CHEBI:24875"/>
    </ligand>
</feature>
<feature type="binding site" evidence="8">
    <location>
        <position position="224"/>
    </location>
    <ligand>
        <name>Fe cation</name>
        <dbReference type="ChEBI" id="CHEBI:24875"/>
    </ligand>
</feature>
<evidence type="ECO:0000256" key="8">
    <source>
        <dbReference type="PIRSR" id="PIRSR601273-2"/>
    </source>
</evidence>
<keyword evidence="4 8" id="KW-0479">Metal-binding</keyword>
<accession>A0AAW1PB04</accession>
<feature type="binding site" evidence="8">
    <location>
        <position position="219"/>
    </location>
    <ligand>
        <name>Fe cation</name>
        <dbReference type="ChEBI" id="CHEBI:24875"/>
    </ligand>
</feature>
<dbReference type="EC" id="1.14.16.1" evidence="3"/>